<proteinExistence type="predicted"/>
<feature type="domain" description="AntA/AntB antirepressor" evidence="1">
    <location>
        <begin position="25"/>
        <end position="91"/>
    </location>
</feature>
<name>Q184B1_CLOD6</name>
<dbReference type="eggNOG" id="COG3561">
    <property type="taxonomic scope" value="Bacteria"/>
</dbReference>
<dbReference type="OrthoDB" id="9812611at2"/>
<evidence type="ECO:0000313" key="3">
    <source>
        <dbReference type="Proteomes" id="UP000001978"/>
    </source>
</evidence>
<dbReference type="AlphaFoldDB" id="Q184B1"/>
<dbReference type="KEGG" id="pdc:CDIF630_03206"/>
<dbReference type="Pfam" id="PF08346">
    <property type="entry name" value="AntA"/>
    <property type="match status" value="1"/>
</dbReference>
<gene>
    <name evidence="2" type="ordered locus">CD630_29300</name>
</gene>
<reference evidence="2 3" key="1">
    <citation type="journal article" date="2006" name="Nat. Genet.">
        <title>The multidrug-resistant human pathogen Clostridium difficile has a highly mobile, mosaic genome.</title>
        <authorList>
            <person name="Sebaihia M."/>
            <person name="Wren B.W."/>
            <person name="Mullany P."/>
            <person name="Fairweather N.F."/>
            <person name="Minton N."/>
            <person name="Stabler R."/>
            <person name="Thomson N.R."/>
            <person name="Roberts A.P."/>
            <person name="Cerdeno-Tarraga A.M."/>
            <person name="Wang H."/>
            <person name="Holden M.T.G."/>
            <person name="Wright A."/>
            <person name="Churcher C."/>
            <person name="Quail M.A."/>
            <person name="Baker S."/>
            <person name="Bason N."/>
            <person name="Brooks K."/>
            <person name="Chillingworth T."/>
            <person name="Cronin A."/>
            <person name="Davis P."/>
            <person name="Dowd L."/>
            <person name="Fraser A."/>
            <person name="Feltwell T."/>
            <person name="Hance Z."/>
            <person name="Holroyd S."/>
            <person name="Jagels K."/>
            <person name="Moule S."/>
            <person name="Mungall K."/>
            <person name="Price C."/>
            <person name="Rabbinowitsch R."/>
            <person name="Sharp S."/>
            <person name="Simmonds M."/>
            <person name="Steven K."/>
            <person name="Unwin L."/>
            <person name="Whithead S."/>
            <person name="Dupuy B."/>
            <person name="Dougan G."/>
            <person name="Barrell B.and.Parkhill.J."/>
        </authorList>
    </citation>
    <scope>NUCLEOTIDE SEQUENCE [LARGE SCALE GENOMIC DNA]</scope>
    <source>
        <strain evidence="2 3">630</strain>
    </source>
</reference>
<dbReference type="PhylomeDB" id="Q184B1"/>
<evidence type="ECO:0000259" key="1">
    <source>
        <dbReference type="Pfam" id="PF08346"/>
    </source>
</evidence>
<dbReference type="STRING" id="272563.CD630_29300"/>
<dbReference type="EMBL" id="AM180355">
    <property type="protein sequence ID" value="CAJ69821.1"/>
    <property type="molecule type" value="Genomic_DNA"/>
</dbReference>
<dbReference type="InterPro" id="IPR013557">
    <property type="entry name" value="AntA/B_antirep"/>
</dbReference>
<dbReference type="KEGG" id="cdf:CD630_29300"/>
<dbReference type="PATRIC" id="fig|272563.120.peg.3091"/>
<sequence>MNDLKLIENEGLIKVYTTDEDIKVVDGRELWEGLEVEKDFSDWIKSNLENVDAVEGIDFSTLKGKTSEQGGRPAIEYILNLEIAKEICLVAGASPRANKELKRNSKNYRKYLIAVEEKYKVSNNLTKTQLNQINDIVSNALCEMQTKHDAQIEQFKKESSQYYRPTSKTKYDISSYIKERLGISKVNEEFELVKKRTLLVLGADKWEDIPKDVLLNSLNLIDESIRIIKSERKTNQISFFEKDNFC</sequence>
<dbReference type="RefSeq" id="WP_011861736.1">
    <property type="nucleotide sequence ID" value="NC_009089.1"/>
</dbReference>
<organism evidence="2 3">
    <name type="scientific">Clostridioides difficile (strain 630)</name>
    <name type="common">Peptoclostridium difficile</name>
    <dbReference type="NCBI Taxonomy" id="272563"/>
    <lineage>
        <taxon>Bacteria</taxon>
        <taxon>Bacillati</taxon>
        <taxon>Bacillota</taxon>
        <taxon>Clostridia</taxon>
        <taxon>Peptostreptococcales</taxon>
        <taxon>Peptostreptococcaceae</taxon>
        <taxon>Clostridioides</taxon>
    </lineage>
</organism>
<accession>Q184B1</accession>
<dbReference type="EnsemblBacteria" id="CAJ69821">
    <property type="protein sequence ID" value="CAJ69821"/>
    <property type="gene ID" value="CD630_29300"/>
</dbReference>
<dbReference type="BioCyc" id="PDIF272563:G12WB-3092-MONOMER"/>
<evidence type="ECO:0000313" key="2">
    <source>
        <dbReference type="EMBL" id="CAJ69821.1"/>
    </source>
</evidence>
<protein>
    <submittedName>
        <fullName evidence="2">Phage anti-repressor protein</fullName>
    </submittedName>
</protein>
<dbReference type="Proteomes" id="UP000001978">
    <property type="component" value="Chromosome"/>
</dbReference>